<reference evidence="2 3" key="1">
    <citation type="submission" date="2019-05" db="EMBL/GenBank/DDBJ databases">
        <title>Genomes sequences of two Nocardia cyriacigeorgica environmental isolates, type strains Nocardia asteroides ATCC 19247 and Nocardia cyriacigeorgica DSM 44484.</title>
        <authorList>
            <person name="Vautrin F."/>
            <person name="Bergeron E."/>
            <person name="Dubost A."/>
            <person name="Abrouk D."/>
            <person name="Rodriguez Nava V."/>
            <person name="Pujic P."/>
        </authorList>
    </citation>
    <scope>NUCLEOTIDE SEQUENCE [LARGE SCALE GENOMIC DNA]</scope>
    <source>
        <strain evidence="2 3">EML 446</strain>
    </source>
</reference>
<dbReference type="EMBL" id="VBUT01000009">
    <property type="protein sequence ID" value="TLF74822.1"/>
    <property type="molecule type" value="Genomic_DNA"/>
</dbReference>
<feature type="compositionally biased region" description="Basic and acidic residues" evidence="1">
    <location>
        <begin position="31"/>
        <end position="48"/>
    </location>
</feature>
<evidence type="ECO:0000256" key="1">
    <source>
        <dbReference type="SAM" id="MobiDB-lite"/>
    </source>
</evidence>
<evidence type="ECO:0000313" key="2">
    <source>
        <dbReference type="EMBL" id="TLF74822.1"/>
    </source>
</evidence>
<evidence type="ECO:0000313" key="3">
    <source>
        <dbReference type="Proteomes" id="UP000306378"/>
    </source>
</evidence>
<protein>
    <recommendedName>
        <fullName evidence="4">DUF5709 domain-containing protein</fullName>
    </recommendedName>
</protein>
<proteinExistence type="predicted"/>
<dbReference type="Proteomes" id="UP000306378">
    <property type="component" value="Unassembled WGS sequence"/>
</dbReference>
<evidence type="ECO:0008006" key="4">
    <source>
        <dbReference type="Google" id="ProtNLM"/>
    </source>
</evidence>
<comment type="caution">
    <text evidence="2">The sequence shown here is derived from an EMBL/GenBank/DDBJ whole genome shotgun (WGS) entry which is preliminary data.</text>
</comment>
<accession>A0A5R8NGJ7</accession>
<dbReference type="AlphaFoldDB" id="A0A5R8NGJ7"/>
<name>A0A5R8NGJ7_9NOCA</name>
<feature type="compositionally biased region" description="Acidic residues" evidence="1">
    <location>
        <begin position="1"/>
        <end position="16"/>
    </location>
</feature>
<organism evidence="2 3">
    <name type="scientific">Nocardia cyriacigeorgica</name>
    <dbReference type="NCBI Taxonomy" id="135487"/>
    <lineage>
        <taxon>Bacteria</taxon>
        <taxon>Bacillati</taxon>
        <taxon>Actinomycetota</taxon>
        <taxon>Actinomycetes</taxon>
        <taxon>Mycobacteriales</taxon>
        <taxon>Nocardiaceae</taxon>
        <taxon>Nocardia</taxon>
    </lineage>
</organism>
<sequence length="86" mass="9888">MDRDPLDEDMGDDEQADEIRAYEDVIEDPPADLHIRNRPGDDDGRLGIEEELDQQWTPRRRAAELADDDDRPAELAAMEIVEEPDE</sequence>
<dbReference type="RefSeq" id="WP_138450805.1">
    <property type="nucleotide sequence ID" value="NZ_VBUT01000009.1"/>
</dbReference>
<gene>
    <name evidence="2" type="ORF">FEK34_22755</name>
</gene>
<feature type="region of interest" description="Disordered" evidence="1">
    <location>
        <begin position="1"/>
        <end position="72"/>
    </location>
</feature>